<evidence type="ECO:0000256" key="8">
    <source>
        <dbReference type="RuleBase" id="RU000356"/>
    </source>
</evidence>
<dbReference type="InterPro" id="IPR002336">
    <property type="entry name" value="Erythrocruorin"/>
</dbReference>
<feature type="domain" description="Globin" evidence="9">
    <location>
        <begin position="11"/>
        <end position="150"/>
    </location>
</feature>
<dbReference type="CDD" id="cd01040">
    <property type="entry name" value="Mb-like"/>
    <property type="match status" value="1"/>
</dbReference>
<evidence type="ECO:0000259" key="9">
    <source>
        <dbReference type="PROSITE" id="PS01033"/>
    </source>
</evidence>
<evidence type="ECO:0000256" key="3">
    <source>
        <dbReference type="ARBA" id="ARBA00022621"/>
    </source>
</evidence>
<dbReference type="PANTHER" id="PTHR46458">
    <property type="entry name" value="BLR2807 PROTEIN"/>
    <property type="match status" value="1"/>
</dbReference>
<dbReference type="InterPro" id="IPR009050">
    <property type="entry name" value="Globin-like_sf"/>
</dbReference>
<dbReference type="GO" id="GO:0005576">
    <property type="term" value="C:extracellular region"/>
    <property type="evidence" value="ECO:0007669"/>
    <property type="project" value="InterPro"/>
</dbReference>
<comment type="similarity">
    <text evidence="8">Belongs to the globin family.</text>
</comment>
<dbReference type="InterPro" id="IPR012292">
    <property type="entry name" value="Globin/Proto"/>
</dbReference>
<feature type="binding site" description="proximal binding residue" evidence="6">
    <location>
        <position position="104"/>
    </location>
    <ligand>
        <name>heme b</name>
        <dbReference type="ChEBI" id="CHEBI:60344"/>
    </ligand>
    <ligandPart>
        <name>Fe</name>
        <dbReference type="ChEBI" id="CHEBI:18248"/>
    </ligandPart>
</feature>
<keyword evidence="3 8" id="KW-0561">Oxygen transport</keyword>
<dbReference type="GO" id="GO:0005506">
    <property type="term" value="F:iron ion binding"/>
    <property type="evidence" value="ECO:0007669"/>
    <property type="project" value="InterPro"/>
</dbReference>
<dbReference type="PANTHER" id="PTHR46458:SF1">
    <property type="entry name" value="GEO09476P1"/>
    <property type="match status" value="1"/>
</dbReference>
<evidence type="ECO:0000256" key="7">
    <source>
        <dbReference type="PIRSR" id="PIRSR036517-2"/>
    </source>
</evidence>
<dbReference type="PIRSF" id="PIRSF036517">
    <property type="entry name" value="Ext_hemo"/>
    <property type="match status" value="1"/>
</dbReference>
<dbReference type="SUPFAM" id="SSF46458">
    <property type="entry name" value="Globin-like"/>
    <property type="match status" value="1"/>
</dbReference>
<dbReference type="InterPro" id="IPR014610">
    <property type="entry name" value="Haemoglobin_extracell"/>
</dbReference>
<dbReference type="EMBL" id="KT166975">
    <property type="protein sequence ID" value="ALO75586.1"/>
    <property type="molecule type" value="mRNA"/>
</dbReference>
<dbReference type="Pfam" id="PF00042">
    <property type="entry name" value="Globin"/>
    <property type="match status" value="1"/>
</dbReference>
<keyword evidence="1 8" id="KW-0813">Transport</keyword>
<evidence type="ECO:0000256" key="2">
    <source>
        <dbReference type="ARBA" id="ARBA00022617"/>
    </source>
</evidence>
<evidence type="ECO:0000256" key="6">
    <source>
        <dbReference type="PIRSR" id="PIRSR036517-1"/>
    </source>
</evidence>
<organism evidence="10">
    <name type="scientific">Siboglinum fiordicum</name>
    <dbReference type="NCBI Taxonomy" id="27908"/>
    <lineage>
        <taxon>Eukaryota</taxon>
        <taxon>Metazoa</taxon>
        <taxon>Spiralia</taxon>
        <taxon>Lophotrochozoa</taxon>
        <taxon>Annelida</taxon>
        <taxon>Polychaeta</taxon>
        <taxon>Sedentaria</taxon>
        <taxon>Canalipalpata</taxon>
        <taxon>Sabellida</taxon>
        <taxon>Siboglinidae</taxon>
        <taxon>Siboglinum</taxon>
    </lineage>
</organism>
<evidence type="ECO:0000256" key="4">
    <source>
        <dbReference type="ARBA" id="ARBA00022723"/>
    </source>
</evidence>
<dbReference type="InterPro" id="IPR000971">
    <property type="entry name" value="Globin"/>
</dbReference>
<evidence type="ECO:0000256" key="1">
    <source>
        <dbReference type="ARBA" id="ARBA00022448"/>
    </source>
</evidence>
<accession>A0A0S2MLP5</accession>
<dbReference type="GO" id="GO:0019825">
    <property type="term" value="F:oxygen binding"/>
    <property type="evidence" value="ECO:0007669"/>
    <property type="project" value="InterPro"/>
</dbReference>
<feature type="disulfide bond" evidence="7">
    <location>
        <begin position="12"/>
        <end position="140"/>
    </location>
</feature>
<protein>
    <submittedName>
        <fullName evidence="10">Hemoglobin subunit B2</fullName>
    </submittedName>
</protein>
<keyword evidence="7" id="KW-1015">Disulfide bond</keyword>
<keyword evidence="4 6" id="KW-0479">Metal-binding</keyword>
<dbReference type="GO" id="GO:0020037">
    <property type="term" value="F:heme binding"/>
    <property type="evidence" value="ECO:0007669"/>
    <property type="project" value="InterPro"/>
</dbReference>
<dbReference type="GO" id="GO:0005344">
    <property type="term" value="F:oxygen carrier activity"/>
    <property type="evidence" value="ECO:0007669"/>
    <property type="project" value="UniProtKB-KW"/>
</dbReference>
<reference evidence="10" key="1">
    <citation type="submission" date="2015-06" db="EMBL/GenBank/DDBJ databases">
        <title>Evolution of Sulfur Binding in Hemoglobin in Siboglinidae (Annelida) with Special Reference to Bone Eating Worms, Osedax.</title>
        <authorList>
            <person name="Waits D.S."/>
            <person name="Santos S.R."/>
            <person name="Thornhill D.J."/>
            <person name="Li Y."/>
            <person name="Halanych K.M."/>
        </authorList>
    </citation>
    <scope>NUCLEOTIDE SEQUENCE</scope>
</reference>
<evidence type="ECO:0000256" key="5">
    <source>
        <dbReference type="ARBA" id="ARBA00023004"/>
    </source>
</evidence>
<keyword evidence="5 6" id="KW-0408">Iron</keyword>
<dbReference type="Gene3D" id="1.10.490.10">
    <property type="entry name" value="Globins"/>
    <property type="match status" value="1"/>
</dbReference>
<dbReference type="GO" id="GO:0005833">
    <property type="term" value="C:hemoglobin complex"/>
    <property type="evidence" value="ECO:0007669"/>
    <property type="project" value="InterPro"/>
</dbReference>
<keyword evidence="2 6" id="KW-0349">Heme</keyword>
<proteinExistence type="evidence at transcript level"/>
<dbReference type="PRINTS" id="PR00611">
    <property type="entry name" value="ERYTHCRUORIN"/>
</dbReference>
<dbReference type="AlphaFoldDB" id="A0A0S2MLP5"/>
<feature type="non-terminal residue" evidence="10">
    <location>
        <position position="1"/>
    </location>
</feature>
<sequence length="150" mass="15781">ACVVAVAMADGCDSLAQIAVKAQWAQAYGEAESRSELSVAIFSSLFNHDPSCRAMFDSVNVAHMHSADFKAHCLRVTCAINRLISQIDQSDVLSADLAKLASQHVSRGASAAHFSALGDALVSVVPGHLDCFSIDAWRDCYGVLAAGIQG</sequence>
<evidence type="ECO:0000313" key="10">
    <source>
        <dbReference type="EMBL" id="ALO75586.1"/>
    </source>
</evidence>
<dbReference type="InterPro" id="IPR050532">
    <property type="entry name" value="Globin-like_OT"/>
</dbReference>
<name>A0A0S2MLP5_9ANNE</name>
<dbReference type="InterPro" id="IPR044399">
    <property type="entry name" value="Mb-like_M"/>
</dbReference>
<dbReference type="PROSITE" id="PS01033">
    <property type="entry name" value="GLOBIN"/>
    <property type="match status" value="1"/>
</dbReference>